<evidence type="ECO:0000313" key="1">
    <source>
        <dbReference type="EMBL" id="KAJ9103945.1"/>
    </source>
</evidence>
<proteinExistence type="predicted"/>
<protein>
    <submittedName>
        <fullName evidence="1">Uncharacterized protein</fullName>
    </submittedName>
</protein>
<dbReference type="Proteomes" id="UP001227268">
    <property type="component" value="Unassembled WGS sequence"/>
</dbReference>
<name>A0ACC2VWW0_9TREE</name>
<evidence type="ECO:0000313" key="2">
    <source>
        <dbReference type="Proteomes" id="UP001227268"/>
    </source>
</evidence>
<sequence>MSSDEEGEAGTSLSSQIIERATRLHRHYFPLSPQDLPLSTPLTPDTTTPAQVCIIRMYLCQILPEELVNPILDYAEVYTASVNERRERISYQDRQGAVWAIQDRQERERHWIYLVSKPIFGRVLRVPRPLADDHVEGEPNEVLNQATLQEEVEEVPEDPNKRNPWKVKSIEVRTWSSDQGWTSEHFETDDPYDGSYTWFEIAVARGEDILPVTLEIQRNKRGLAKQS</sequence>
<comment type="caution">
    <text evidence="1">The sequence shown here is derived from an EMBL/GenBank/DDBJ whole genome shotgun (WGS) entry which is preliminary data.</text>
</comment>
<gene>
    <name evidence="1" type="ORF">QFC21_002408</name>
</gene>
<accession>A0ACC2VWW0</accession>
<dbReference type="EMBL" id="JASBWT010000006">
    <property type="protein sequence ID" value="KAJ9103945.1"/>
    <property type="molecule type" value="Genomic_DNA"/>
</dbReference>
<keyword evidence="2" id="KW-1185">Reference proteome</keyword>
<reference evidence="1" key="1">
    <citation type="submission" date="2023-04" db="EMBL/GenBank/DDBJ databases">
        <title>Draft Genome sequencing of Naganishia species isolated from polar environments using Oxford Nanopore Technology.</title>
        <authorList>
            <person name="Leo P."/>
            <person name="Venkateswaran K."/>
        </authorList>
    </citation>
    <scope>NUCLEOTIDE SEQUENCE</scope>
    <source>
        <strain evidence="1">MNA-CCFEE 5423</strain>
    </source>
</reference>
<organism evidence="1 2">
    <name type="scientific">Naganishia friedmannii</name>
    <dbReference type="NCBI Taxonomy" id="89922"/>
    <lineage>
        <taxon>Eukaryota</taxon>
        <taxon>Fungi</taxon>
        <taxon>Dikarya</taxon>
        <taxon>Basidiomycota</taxon>
        <taxon>Agaricomycotina</taxon>
        <taxon>Tremellomycetes</taxon>
        <taxon>Filobasidiales</taxon>
        <taxon>Filobasidiaceae</taxon>
        <taxon>Naganishia</taxon>
    </lineage>
</organism>